<name>A0A822GV98_9BILA</name>
<accession>A0A822GV98</accession>
<organism evidence="1 2">
    <name type="scientific">Rotaria socialis</name>
    <dbReference type="NCBI Taxonomy" id="392032"/>
    <lineage>
        <taxon>Eukaryota</taxon>
        <taxon>Metazoa</taxon>
        <taxon>Spiralia</taxon>
        <taxon>Gnathifera</taxon>
        <taxon>Rotifera</taxon>
        <taxon>Eurotatoria</taxon>
        <taxon>Bdelloidea</taxon>
        <taxon>Philodinida</taxon>
        <taxon>Philodinidae</taxon>
        <taxon>Rotaria</taxon>
    </lineage>
</organism>
<feature type="non-terminal residue" evidence="1">
    <location>
        <position position="54"/>
    </location>
</feature>
<dbReference type="EMBL" id="CAJOBR010100095">
    <property type="protein sequence ID" value="CAF5151772.1"/>
    <property type="molecule type" value="Genomic_DNA"/>
</dbReference>
<sequence length="54" mass="6101">MFDLHVIEKGASSEKMLIFTFQAMNEEDFEGWVSITGGLIHVSKPELSSKPEMQ</sequence>
<comment type="caution">
    <text evidence="1">The sequence shown here is derived from an EMBL/GenBank/DDBJ whole genome shotgun (WGS) entry which is preliminary data.</text>
</comment>
<gene>
    <name evidence="1" type="ORF">QYT958_LOCUS48628</name>
</gene>
<evidence type="ECO:0000313" key="2">
    <source>
        <dbReference type="Proteomes" id="UP000663848"/>
    </source>
</evidence>
<evidence type="ECO:0000313" key="1">
    <source>
        <dbReference type="EMBL" id="CAF5151772.1"/>
    </source>
</evidence>
<protein>
    <submittedName>
        <fullName evidence="1">Uncharacterized protein</fullName>
    </submittedName>
</protein>
<reference evidence="1" key="1">
    <citation type="submission" date="2021-02" db="EMBL/GenBank/DDBJ databases">
        <authorList>
            <person name="Nowell W R."/>
        </authorList>
    </citation>
    <scope>NUCLEOTIDE SEQUENCE</scope>
</reference>
<dbReference type="AlphaFoldDB" id="A0A822GV98"/>
<dbReference type="Proteomes" id="UP000663848">
    <property type="component" value="Unassembled WGS sequence"/>
</dbReference>
<proteinExistence type="predicted"/>